<dbReference type="SMART" id="SM01310">
    <property type="entry name" value="RICTOR_V"/>
    <property type="match status" value="1"/>
</dbReference>
<evidence type="ECO:0000259" key="3">
    <source>
        <dbReference type="SMART" id="SM01307"/>
    </source>
</evidence>
<dbReference type="InterPro" id="IPR011989">
    <property type="entry name" value="ARM-like"/>
</dbReference>
<proteinExistence type="inferred from homology"/>
<evidence type="ECO:0000259" key="5">
    <source>
        <dbReference type="SMART" id="SM01310"/>
    </source>
</evidence>
<dbReference type="InterPro" id="IPR016024">
    <property type="entry name" value="ARM-type_fold"/>
</dbReference>
<dbReference type="SMART" id="SM01308">
    <property type="entry name" value="RICTOR_N"/>
    <property type="match status" value="1"/>
</dbReference>
<dbReference type="GO" id="GO:0038203">
    <property type="term" value="P:TORC2 signaling"/>
    <property type="evidence" value="ECO:0007669"/>
    <property type="project" value="TreeGrafter"/>
</dbReference>
<dbReference type="Gene3D" id="1.25.10.10">
    <property type="entry name" value="Leucine-rich Repeat Variant"/>
    <property type="match status" value="1"/>
</dbReference>
<feature type="region of interest" description="Disordered" evidence="2">
    <location>
        <begin position="1121"/>
        <end position="1144"/>
    </location>
</feature>
<dbReference type="Pfam" id="PF14663">
    <property type="entry name" value="RasGEF_N_2"/>
    <property type="match status" value="1"/>
</dbReference>
<dbReference type="InterPro" id="IPR028268">
    <property type="entry name" value="Pianissimo_fam"/>
</dbReference>
<dbReference type="InterPro" id="IPR028267">
    <property type="entry name" value="Pianissimo_N"/>
</dbReference>
<feature type="domain" description="Rapamycin-insensitive companion of mTOR" evidence="5">
    <location>
        <begin position="920"/>
        <end position="992"/>
    </location>
</feature>
<dbReference type="InterPro" id="IPR029451">
    <property type="entry name" value="RICTOR_M"/>
</dbReference>
<dbReference type="InterPro" id="IPR029452">
    <property type="entry name" value="RICTOR_V"/>
</dbReference>
<evidence type="ECO:0000256" key="1">
    <source>
        <dbReference type="ARBA" id="ARBA00008878"/>
    </source>
</evidence>
<dbReference type="Pfam" id="PF14668">
    <property type="entry name" value="RICTOR_V"/>
    <property type="match status" value="1"/>
</dbReference>
<dbReference type="PANTHER" id="PTHR13298:SF11">
    <property type="entry name" value="RAPAMYCIN-INSENSITIVE COMPANION OF MTOR"/>
    <property type="match status" value="1"/>
</dbReference>
<feature type="domain" description="Rapamycin-insensitive companion of mTOR N-terminal" evidence="4">
    <location>
        <begin position="58"/>
        <end position="433"/>
    </location>
</feature>
<evidence type="ECO:0008006" key="8">
    <source>
        <dbReference type="Google" id="ProtNLM"/>
    </source>
</evidence>
<dbReference type="SUPFAM" id="SSF48371">
    <property type="entry name" value="ARM repeat"/>
    <property type="match status" value="2"/>
</dbReference>
<keyword evidence="7" id="KW-1185">Reference proteome</keyword>
<dbReference type="EMBL" id="JAFNEN010000058">
    <property type="protein sequence ID" value="KAG8197125.1"/>
    <property type="molecule type" value="Genomic_DNA"/>
</dbReference>
<name>A0AAV6VKW7_9ARAC</name>
<evidence type="ECO:0000313" key="7">
    <source>
        <dbReference type="Proteomes" id="UP000827092"/>
    </source>
</evidence>
<dbReference type="GO" id="GO:0031932">
    <property type="term" value="C:TORC2 complex"/>
    <property type="evidence" value="ECO:0007669"/>
    <property type="project" value="InterPro"/>
</dbReference>
<evidence type="ECO:0000313" key="6">
    <source>
        <dbReference type="EMBL" id="KAG8197125.1"/>
    </source>
</evidence>
<dbReference type="PANTHER" id="PTHR13298">
    <property type="entry name" value="CYTOSOLIC REGULATOR PIANISSIMO"/>
    <property type="match status" value="1"/>
</dbReference>
<comment type="similarity">
    <text evidence="1">Belongs to the RICTOR family.</text>
</comment>
<dbReference type="SMART" id="SM01307">
    <property type="entry name" value="RICTOR_M"/>
    <property type="match status" value="1"/>
</dbReference>
<accession>A0AAV6VKW7</accession>
<dbReference type="Pfam" id="PF14666">
    <property type="entry name" value="RICTOR_M"/>
    <property type="match status" value="1"/>
</dbReference>
<sequence length="1541" mass="174149">MAVSHGFRHNSKLGGRFRKRRDSEEENIYLDLNKAASEVIHEVLYNVICQDVHLSKKLGYLNGLVKMCMKKQLDFGISYRDIFCCLRIPLFHEACEVRAAGLRACRYLLQDTETLEAFFHAKLQFLVSRSLDISLDNRIERVQALRVMRKVLELDPCGFPRAFASCLVAIVNEGSQERDMIRPCMATLSQLALLNPHACIEAKGINALMRNLVENVQVQASEAVLGVIFYLINNPSTRDLMKDDLGLETLLAPFTDLHYRFSNAAEGSASEDSNLNSSKAAIVCALLSWPGLMYMCNTETCHLQSLIEMLYLPYADLRKHILDLLYQVFDLQIPEWTNDFSTALSLSDPSTLKASWQLYKGYIVAEGLDVLPYSSKYRTNLAHNYYALLVLVFVNCGLLEAISEVVVTSEINLAIRATVFLGEFIYMTNQFLPIDCSHLSNCLPTLISSAASFKSSSEQNLSTAAITCLYRIHELKKRGSVPNSLVLSNILHVCNPDQEKTGFFVGTVNKIKLWKYLKQEMSDGIDQAIKDTQVLSKEYQSWDWDLIDCILKNPSDSLKKLDDAHNRFFIHKLLHFFKPSSKEFSEMELDKENGRQICVTGCHLLEFCLELDEVKAQECLDDFLNDLNTCFVQLTKDADRLTSILSPIKVSSTFSQMYFLFIGKLSSTHKGCKFLNRCSTFQNLLLLVSTTNQDIYIKLIVSALDYTKEGFSRAILTKVLTGTEEATRLYATNFLLILLRAKLPDYRKWAIEVLVYQLHDTSKLVSTAALDILDEACTIKENLEALISLRPSLLQLGDKGLLLLVRYLSVQNGFTFLRESNFLFCELERWHQVYNYKYVKVVEDLLNEAFTRHKRSDDGTYGRRSCDLSIHSTRNVYLPPHIYGQLVQHPEGLKVLENRVVLSELFHKICYPRFSSETDILHLKAALWAVGHIGSFPLGLIVIVRENLILKIVELAANAPVLAVRGTCYFVLGLLGSTAEGVDVLREYGWEAVQRNYEDKWPLIREEFIVEPVQSVRKSTWSFSSMSSDWPLGALPNSLSFIVRTSHLDLHRTESESSGNSSEDILQNSCIELPTYREQFLNPEVACEDGRPRSSSDCQTDRKENVMFEVAESASWDALNSDSLLSPPGKNPKQRSLSNSEVVGKVHDLSVQNDTKGNEEVMDHPQTVEVDSKFKFPTISVPESKRHSMDRSSVHLVLSDSSVSSSKSSEICSERPSLLKQLSRGHSVHLHSPVSPDKPPPMLLTSARDALGYATLKDIQRRRVNSLSFHDSSATQVDISLRYLKSQSLDADAAKIFNVSQNDLLFSEAEEESIKSKSSVQETESQVSDIRFIGLCLPSNLDYLFRVPKQSIDSNSQSIFIHTPETFENSSDSVLEFHTNENCLSNHSFAEKRSLQRITIDEETEDPSTPPVVPCDNSPKKFPLDRANSVRGFLKLKDDSLNSQYLLRKEAMRFVTNLCSSVAVKASEQGLLNLKQKFPSAFQDICLYSEISFYMAKYNFRLAARRFLQELFLDVTFEQLQTEAEAVVGIISIPQMGGSEA</sequence>
<gene>
    <name evidence="6" type="ORF">JTE90_011288</name>
</gene>
<dbReference type="InterPro" id="IPR029453">
    <property type="entry name" value="Rictor_IV"/>
</dbReference>
<comment type="caution">
    <text evidence="6">The sequence shown here is derived from an EMBL/GenBank/DDBJ whole genome shotgun (WGS) entry which is preliminary data.</text>
</comment>
<dbReference type="Pfam" id="PF14664">
    <property type="entry name" value="RICTOR_N"/>
    <property type="match status" value="1"/>
</dbReference>
<protein>
    <recommendedName>
        <fullName evidence="8">Rapamycin-insensitive companion of mTOR</fullName>
    </recommendedName>
</protein>
<dbReference type="Proteomes" id="UP000827092">
    <property type="component" value="Unassembled WGS sequence"/>
</dbReference>
<dbReference type="GO" id="GO:0043539">
    <property type="term" value="F:protein serine/threonine kinase activator activity"/>
    <property type="evidence" value="ECO:0007669"/>
    <property type="project" value="TreeGrafter"/>
</dbReference>
<evidence type="ECO:0000259" key="4">
    <source>
        <dbReference type="SMART" id="SM01308"/>
    </source>
</evidence>
<organism evidence="6 7">
    <name type="scientific">Oedothorax gibbosus</name>
    <dbReference type="NCBI Taxonomy" id="931172"/>
    <lineage>
        <taxon>Eukaryota</taxon>
        <taxon>Metazoa</taxon>
        <taxon>Ecdysozoa</taxon>
        <taxon>Arthropoda</taxon>
        <taxon>Chelicerata</taxon>
        <taxon>Arachnida</taxon>
        <taxon>Araneae</taxon>
        <taxon>Araneomorphae</taxon>
        <taxon>Entelegynae</taxon>
        <taxon>Araneoidea</taxon>
        <taxon>Linyphiidae</taxon>
        <taxon>Erigoninae</taxon>
        <taxon>Oedothorax</taxon>
    </lineage>
</organism>
<dbReference type="GO" id="GO:0051897">
    <property type="term" value="P:positive regulation of phosphatidylinositol 3-kinase/protein kinase B signal transduction"/>
    <property type="evidence" value="ECO:0007669"/>
    <property type="project" value="TreeGrafter"/>
</dbReference>
<dbReference type="SMART" id="SM01303">
    <property type="entry name" value="RasGEF_N_2"/>
    <property type="match status" value="1"/>
</dbReference>
<feature type="domain" description="Rapamycin-insensitive companion of mTOR middle" evidence="3">
    <location>
        <begin position="521"/>
        <end position="741"/>
    </location>
</feature>
<reference evidence="6 7" key="1">
    <citation type="journal article" date="2022" name="Nat. Ecol. Evol.">
        <title>A masculinizing supergene underlies an exaggerated male reproductive morph in a spider.</title>
        <authorList>
            <person name="Hendrickx F."/>
            <person name="De Corte Z."/>
            <person name="Sonet G."/>
            <person name="Van Belleghem S.M."/>
            <person name="Kostlbacher S."/>
            <person name="Vangestel C."/>
        </authorList>
    </citation>
    <scope>NUCLEOTIDE SEQUENCE [LARGE SCALE GENOMIC DNA]</scope>
    <source>
        <strain evidence="6">W744_W776</strain>
    </source>
</reference>
<evidence type="ECO:0000256" key="2">
    <source>
        <dbReference type="SAM" id="MobiDB-lite"/>
    </source>
</evidence>